<accession>A0A328VFY2</accession>
<protein>
    <recommendedName>
        <fullName evidence="3">Pyridine nucleotide-disulfide oxidoreductase domain-containing protein 2</fullName>
    </recommendedName>
</protein>
<comment type="function">
    <text evidence="1">Probable oxidoreductase that may play a role as regulator of mitochondrial function.</text>
</comment>
<evidence type="ECO:0000259" key="4">
    <source>
        <dbReference type="Pfam" id="PF01593"/>
    </source>
</evidence>
<sequence length="525" mass="57942">MSEHSHHYDVIIIGAGHNGLVAAGYLARAGKRVLVLEQRDRVGGACTLEEPFPGFSVSPCAYVVSLLRPEIIRDLELERYGFEAYIKDPQMFVPFPDGSYLFIRASSEQTAAGIRRFSPRDAAAYPRFLHFFERASDILTPLLLEEPPTLAELAARFRGEDEEIYSRLMFGNLYDLLAEYFESDQVRAAFAGQGVIGSFIGPKTPGSVYVMWHHMFGEVNGQRGLWGYVRGGMGRISFALAASATAHGALIRTGAPVTSILVHNGRAEGVRLETGEEVRARAVLSNADPKRTFLQLCADAGLDPTFRARIKRFRTESPVIKINLALKELPSFSCLPGSEPGLQHAGSCEISPTPDWVQQAYEDALRGELSRHPYIEAYMQSATDPSLTPPGKHLISMFCQYAPYHLKDRPWSEEVKEEMFERVIATMCTFAPNFADAIIDRQVLSPADIEQRYGMTEGHIFHGEITPDQLFGQRPTPECARYRTPIAGLYLCGSGTHPGGGVMGAPGHNAAMALLRDWGEIPMTG</sequence>
<keyword evidence="6" id="KW-1185">Reference proteome</keyword>
<dbReference type="InterPro" id="IPR036188">
    <property type="entry name" value="FAD/NAD-bd_sf"/>
</dbReference>
<dbReference type="PANTHER" id="PTHR10668">
    <property type="entry name" value="PHYTOENE DEHYDROGENASE"/>
    <property type="match status" value="1"/>
</dbReference>
<gene>
    <name evidence="5" type="ORF">A4R35_02985</name>
</gene>
<dbReference type="Proteomes" id="UP000248706">
    <property type="component" value="Unassembled WGS sequence"/>
</dbReference>
<comment type="caution">
    <text evidence="5">The sequence shown here is derived from an EMBL/GenBank/DDBJ whole genome shotgun (WGS) entry which is preliminary data.</text>
</comment>
<dbReference type="PANTHER" id="PTHR10668:SF103">
    <property type="entry name" value="PYRIDINE NUCLEOTIDE-DISULFIDE OXIDOREDUCTASE DOMAIN-CONTAINING PROTEIN 2"/>
    <property type="match status" value="1"/>
</dbReference>
<name>A0A328VFY2_9CHLR</name>
<dbReference type="Pfam" id="PF01593">
    <property type="entry name" value="Amino_oxidase"/>
    <property type="match status" value="1"/>
</dbReference>
<evidence type="ECO:0000256" key="1">
    <source>
        <dbReference type="ARBA" id="ARBA00037217"/>
    </source>
</evidence>
<organism evidence="5 6">
    <name type="scientific">Thermogemmatispora tikiterensis</name>
    <dbReference type="NCBI Taxonomy" id="1825093"/>
    <lineage>
        <taxon>Bacteria</taxon>
        <taxon>Bacillati</taxon>
        <taxon>Chloroflexota</taxon>
        <taxon>Ktedonobacteria</taxon>
        <taxon>Thermogemmatisporales</taxon>
        <taxon>Thermogemmatisporaceae</taxon>
        <taxon>Thermogemmatispora</taxon>
    </lineage>
</organism>
<dbReference type="AlphaFoldDB" id="A0A328VFY2"/>
<evidence type="ECO:0000256" key="3">
    <source>
        <dbReference type="ARBA" id="ARBA00040298"/>
    </source>
</evidence>
<proteinExistence type="predicted"/>
<dbReference type="SUPFAM" id="SSF51905">
    <property type="entry name" value="FAD/NAD(P)-binding domain"/>
    <property type="match status" value="1"/>
</dbReference>
<evidence type="ECO:0000313" key="5">
    <source>
        <dbReference type="EMBL" id="RAQ94483.1"/>
    </source>
</evidence>
<dbReference type="EMBL" id="MCIF01000002">
    <property type="protein sequence ID" value="RAQ94483.1"/>
    <property type="molecule type" value="Genomic_DNA"/>
</dbReference>
<dbReference type="InterPro" id="IPR002937">
    <property type="entry name" value="Amino_oxidase"/>
</dbReference>
<evidence type="ECO:0000313" key="6">
    <source>
        <dbReference type="Proteomes" id="UP000248706"/>
    </source>
</evidence>
<dbReference type="Gene3D" id="3.50.50.60">
    <property type="entry name" value="FAD/NAD(P)-binding domain"/>
    <property type="match status" value="2"/>
</dbReference>
<evidence type="ECO:0000256" key="2">
    <source>
        <dbReference type="ARBA" id="ARBA00038825"/>
    </source>
</evidence>
<comment type="subunit">
    <text evidence="2">Interacts with COX5B; this interaction may contribute to localize PYROXD2 to the inner face of the inner mitochondrial membrane.</text>
</comment>
<dbReference type="PRINTS" id="PR00469">
    <property type="entry name" value="PNDRDTASEII"/>
</dbReference>
<feature type="domain" description="Amine oxidase" evidence="4">
    <location>
        <begin position="19"/>
        <end position="505"/>
    </location>
</feature>
<dbReference type="RefSeq" id="WP_112426418.1">
    <property type="nucleotide sequence ID" value="NZ_MCIF01000002.1"/>
</dbReference>
<dbReference type="OrthoDB" id="9814556at2"/>
<reference evidence="5 6" key="1">
    <citation type="submission" date="2016-08" db="EMBL/GenBank/DDBJ databases">
        <title>Analysis of Carbohydrate Active Enzymes in Thermogemmatispora T81 Reveals Carbohydrate Degradation Ability.</title>
        <authorList>
            <person name="Tomazini A."/>
            <person name="Lal S."/>
            <person name="Stott M."/>
            <person name="Henrissat B."/>
            <person name="Polikarpov I."/>
            <person name="Sparling R."/>
            <person name="Levin D.B."/>
        </authorList>
    </citation>
    <scope>NUCLEOTIDE SEQUENCE [LARGE SCALE GENOMIC DNA]</scope>
    <source>
        <strain evidence="5 6">T81</strain>
    </source>
</reference>
<dbReference type="GO" id="GO:0016491">
    <property type="term" value="F:oxidoreductase activity"/>
    <property type="evidence" value="ECO:0007669"/>
    <property type="project" value="InterPro"/>
</dbReference>